<dbReference type="GO" id="GO:0005634">
    <property type="term" value="C:nucleus"/>
    <property type="evidence" value="ECO:0007669"/>
    <property type="project" value="UniProtKB-SubCell"/>
</dbReference>
<dbReference type="GO" id="GO:0046982">
    <property type="term" value="F:protein heterodimerization activity"/>
    <property type="evidence" value="ECO:0007669"/>
    <property type="project" value="InterPro"/>
</dbReference>
<name>A0A640KRP3_LEITA</name>
<evidence type="ECO:0000313" key="6">
    <source>
        <dbReference type="Proteomes" id="UP000419144"/>
    </source>
</evidence>
<feature type="compositionally biased region" description="Acidic residues" evidence="3">
    <location>
        <begin position="110"/>
        <end position="119"/>
    </location>
</feature>
<keyword evidence="6" id="KW-1185">Reference proteome</keyword>
<feature type="region of interest" description="Disordered" evidence="3">
    <location>
        <begin position="283"/>
        <end position="356"/>
    </location>
</feature>
<dbReference type="GO" id="GO:0016251">
    <property type="term" value="F:RNA polymerase II general transcription initiation factor activity"/>
    <property type="evidence" value="ECO:0007669"/>
    <property type="project" value="TreeGrafter"/>
</dbReference>
<accession>A0A640KRP3</accession>
<feature type="compositionally biased region" description="Polar residues" evidence="3">
    <location>
        <begin position="315"/>
        <end position="328"/>
    </location>
</feature>
<dbReference type="FunFam" id="1.10.20.10:FF:000158">
    <property type="entry name" value="Histone-like_transcription_factor_(CBF/NF-Y)_and_ archaeal_histone/Core_histone_H2A/H2B/H3/H4_-_putative"/>
    <property type="match status" value="1"/>
</dbReference>
<dbReference type="InterPro" id="IPR050568">
    <property type="entry name" value="Transcr_DNA_Rep_Reg"/>
</dbReference>
<reference evidence="5" key="1">
    <citation type="submission" date="2019-11" db="EMBL/GenBank/DDBJ databases">
        <title>Leishmania tarentolae CDS.</title>
        <authorList>
            <person name="Goto Y."/>
            <person name="Yamagishi J."/>
        </authorList>
    </citation>
    <scope>NUCLEOTIDE SEQUENCE [LARGE SCALE GENOMIC DNA]</scope>
    <source>
        <strain evidence="5">Parrot Tar II</strain>
    </source>
</reference>
<dbReference type="OrthoDB" id="636685at2759"/>
<feature type="region of interest" description="Disordered" evidence="3">
    <location>
        <begin position="37"/>
        <end position="174"/>
    </location>
</feature>
<proteinExistence type="predicted"/>
<dbReference type="Pfam" id="PF00808">
    <property type="entry name" value="CBFD_NFYB_HMF"/>
    <property type="match status" value="1"/>
</dbReference>
<dbReference type="InterPro" id="IPR009072">
    <property type="entry name" value="Histone-fold"/>
</dbReference>
<dbReference type="SUPFAM" id="SSF47113">
    <property type="entry name" value="Histone-fold"/>
    <property type="match status" value="1"/>
</dbReference>
<dbReference type="GO" id="GO:0001046">
    <property type="term" value="F:core promoter sequence-specific DNA binding"/>
    <property type="evidence" value="ECO:0007669"/>
    <property type="project" value="TreeGrafter"/>
</dbReference>
<evidence type="ECO:0000256" key="1">
    <source>
        <dbReference type="ARBA" id="ARBA00004123"/>
    </source>
</evidence>
<feature type="compositionally biased region" description="Acidic residues" evidence="3">
    <location>
        <begin position="130"/>
        <end position="157"/>
    </location>
</feature>
<comment type="caution">
    <text evidence="5">The sequence shown here is derived from an EMBL/GenBank/DDBJ whole genome shotgun (WGS) entry which is preliminary data.</text>
</comment>
<keyword evidence="2" id="KW-0539">Nucleus</keyword>
<dbReference type="EMBL" id="BLBS01000054">
    <property type="protein sequence ID" value="GET92296.1"/>
    <property type="molecule type" value="Genomic_DNA"/>
</dbReference>
<dbReference type="AlphaFoldDB" id="A0A640KRP3"/>
<sequence>MEGATDDDTLGATLDPEEGEEELASYLIPRLAMYAPSASPLSSSVASQVGEANGAAEEDHVVSLSMQRGDSGSRAWDSGEQPVAYTLEDDTAGVSLRSSHGLPMALSAPADEEAQEDTTTDAAPFIANGEAEDVDDWKEEDEHDVAEDDEDDDEEIGNTDNPPQTRVAKHHGGASDVPNYVNAFAHNRVKELLKFEGSSSIISKDAVSAASEAVALLTRDLVAMAAREATRRHRKTVAYEDIARVVQLLDRFSFLAEVVPPVAASSSNALRAGGSIVLGNNVHSAEAPSSSSPTKRHGAPPVRSRSAHGLPGRSALQSHGESPTTATRAKTAHMRTLGAAAHPKPGAGLRQATLRF</sequence>
<organism evidence="5 6">
    <name type="scientific">Leishmania tarentolae</name>
    <name type="common">Sauroleishmania tarentolae</name>
    <dbReference type="NCBI Taxonomy" id="5689"/>
    <lineage>
        <taxon>Eukaryota</taxon>
        <taxon>Discoba</taxon>
        <taxon>Euglenozoa</taxon>
        <taxon>Kinetoplastea</taxon>
        <taxon>Metakinetoplastina</taxon>
        <taxon>Trypanosomatida</taxon>
        <taxon>Trypanosomatidae</taxon>
        <taxon>Leishmaniinae</taxon>
        <taxon>Leishmania</taxon>
        <taxon>lizard Leishmania</taxon>
    </lineage>
</organism>
<dbReference type="VEuPathDB" id="TriTrypDB:LtaPh_3422200"/>
<protein>
    <recommendedName>
        <fullName evidence="4">Transcription factor CBF/NF-Y/archaeal histone domain-containing protein</fullName>
    </recommendedName>
</protein>
<feature type="region of interest" description="Disordered" evidence="3">
    <location>
        <begin position="1"/>
        <end position="20"/>
    </location>
</feature>
<dbReference type="PANTHER" id="PTHR10252:SF5">
    <property type="entry name" value="DR1-ASSOCIATED COREPRESSOR"/>
    <property type="match status" value="1"/>
</dbReference>
<dbReference type="InterPro" id="IPR003958">
    <property type="entry name" value="CBFA_NFYB_domain"/>
</dbReference>
<evidence type="ECO:0000256" key="2">
    <source>
        <dbReference type="ARBA" id="ARBA00023242"/>
    </source>
</evidence>
<dbReference type="PANTHER" id="PTHR10252">
    <property type="entry name" value="HISTONE-LIKE TRANSCRIPTION FACTOR CCAAT-RELATED"/>
    <property type="match status" value="1"/>
</dbReference>
<feature type="compositionally biased region" description="Low complexity" evidence="3">
    <location>
        <begin position="37"/>
        <end position="47"/>
    </location>
</feature>
<evidence type="ECO:0000256" key="3">
    <source>
        <dbReference type="SAM" id="MobiDB-lite"/>
    </source>
</evidence>
<dbReference type="Gene3D" id="1.10.20.10">
    <property type="entry name" value="Histone, subunit A"/>
    <property type="match status" value="1"/>
</dbReference>
<comment type="subcellular location">
    <subcellularLocation>
        <location evidence="1">Nucleus</location>
    </subcellularLocation>
</comment>
<feature type="compositionally biased region" description="Polar residues" evidence="3">
    <location>
        <begin position="283"/>
        <end position="293"/>
    </location>
</feature>
<gene>
    <name evidence="5" type="ORF">LtaPh_3422200</name>
</gene>
<evidence type="ECO:0000259" key="4">
    <source>
        <dbReference type="Pfam" id="PF00808"/>
    </source>
</evidence>
<dbReference type="Proteomes" id="UP000419144">
    <property type="component" value="Unassembled WGS sequence"/>
</dbReference>
<evidence type="ECO:0000313" key="5">
    <source>
        <dbReference type="EMBL" id="GET92296.1"/>
    </source>
</evidence>
<feature type="domain" description="Transcription factor CBF/NF-Y/archaeal histone" evidence="4">
    <location>
        <begin position="187"/>
        <end position="246"/>
    </location>
</feature>